<dbReference type="InterPro" id="IPR036458">
    <property type="entry name" value="Na:dicarbo_symporter_sf"/>
</dbReference>
<feature type="transmembrane region" description="Helical" evidence="4">
    <location>
        <begin position="126"/>
        <end position="150"/>
    </location>
</feature>
<keyword evidence="3 4" id="KW-0472">Membrane</keyword>
<dbReference type="GO" id="GO:0015175">
    <property type="term" value="F:neutral L-amino acid transmembrane transporter activity"/>
    <property type="evidence" value="ECO:0007669"/>
    <property type="project" value="TreeGrafter"/>
</dbReference>
<dbReference type="AlphaFoldDB" id="A0A3P7CAE9"/>
<dbReference type="GO" id="GO:0005886">
    <property type="term" value="C:plasma membrane"/>
    <property type="evidence" value="ECO:0007669"/>
    <property type="project" value="TreeGrafter"/>
</dbReference>
<protein>
    <recommendedName>
        <fullName evidence="7">Amino acid transporter</fullName>
    </recommendedName>
</protein>
<sequence length="305" mass="34041">MMVYILVTFAENRLLVYDVVATAAKIQLICTNSIDVLVLASGFLIQTDHPATSPRTGKLDAFPGKLLTDMLKLLIIPLIISSHISDKLGFLLFRNPEVTLNHEAINTIKLAGLANMDMRSCEKIGTYALLLYFTTALNAVLSGMILIVAIHPEALLSSNAPEIWIPGFHFPNIEMICVQLTTSRSSRFNLHSFDISMFRYATAPKRHNFENKSANISALSNFAFRMAAKVRIPRVSRIKDEYGSNTRTIILSSWPCKLIQEYIVRASGSKIKGYTYKEPKSINDTNLELTAESSECQRQTDTSTD</sequence>
<dbReference type="GO" id="GO:0005313">
    <property type="term" value="F:L-glutamate transmembrane transporter activity"/>
    <property type="evidence" value="ECO:0007669"/>
    <property type="project" value="TreeGrafter"/>
</dbReference>
<dbReference type="PANTHER" id="PTHR11958">
    <property type="entry name" value="SODIUM/DICARBOXYLATE SYMPORTER-RELATED"/>
    <property type="match status" value="1"/>
</dbReference>
<evidence type="ECO:0000256" key="1">
    <source>
        <dbReference type="ARBA" id="ARBA00022692"/>
    </source>
</evidence>
<keyword evidence="6" id="KW-1185">Reference proteome</keyword>
<proteinExistence type="predicted"/>
<keyword evidence="2 4" id="KW-1133">Transmembrane helix</keyword>
<evidence type="ECO:0000256" key="4">
    <source>
        <dbReference type="SAM" id="Phobius"/>
    </source>
</evidence>
<evidence type="ECO:0000256" key="2">
    <source>
        <dbReference type="ARBA" id="ARBA00022989"/>
    </source>
</evidence>
<dbReference type="PANTHER" id="PTHR11958:SF63">
    <property type="entry name" value="AMINO ACID TRANSPORTER"/>
    <property type="match status" value="1"/>
</dbReference>
<evidence type="ECO:0000313" key="5">
    <source>
        <dbReference type="EMBL" id="VDL91085.1"/>
    </source>
</evidence>
<dbReference type="EMBL" id="UYSU01032965">
    <property type="protein sequence ID" value="VDL91085.1"/>
    <property type="molecule type" value="Genomic_DNA"/>
</dbReference>
<organism evidence="5 6">
    <name type="scientific">Schistocephalus solidus</name>
    <name type="common">Tapeworm</name>
    <dbReference type="NCBI Taxonomy" id="70667"/>
    <lineage>
        <taxon>Eukaryota</taxon>
        <taxon>Metazoa</taxon>
        <taxon>Spiralia</taxon>
        <taxon>Lophotrochozoa</taxon>
        <taxon>Platyhelminthes</taxon>
        <taxon>Cestoda</taxon>
        <taxon>Eucestoda</taxon>
        <taxon>Diphyllobothriidea</taxon>
        <taxon>Diphyllobothriidae</taxon>
        <taxon>Schistocephalus</taxon>
    </lineage>
</organism>
<dbReference type="Proteomes" id="UP000275846">
    <property type="component" value="Unassembled WGS sequence"/>
</dbReference>
<dbReference type="STRING" id="70667.A0A3P7CAE9"/>
<evidence type="ECO:0000313" key="6">
    <source>
        <dbReference type="Proteomes" id="UP000275846"/>
    </source>
</evidence>
<dbReference type="Gene3D" id="1.10.3860.10">
    <property type="entry name" value="Sodium:dicarboxylate symporter"/>
    <property type="match status" value="1"/>
</dbReference>
<gene>
    <name evidence="5" type="ORF">SSLN_LOCUS4700</name>
</gene>
<reference evidence="5 6" key="1">
    <citation type="submission" date="2018-11" db="EMBL/GenBank/DDBJ databases">
        <authorList>
            <consortium name="Pathogen Informatics"/>
        </authorList>
    </citation>
    <scope>NUCLEOTIDE SEQUENCE [LARGE SCALE GENOMIC DNA]</scope>
    <source>
        <strain evidence="5 6">NST_G2</strain>
    </source>
</reference>
<keyword evidence="1 4" id="KW-0812">Transmembrane</keyword>
<accession>A0A3P7CAE9</accession>
<name>A0A3P7CAE9_SCHSO</name>
<evidence type="ECO:0008006" key="7">
    <source>
        <dbReference type="Google" id="ProtNLM"/>
    </source>
</evidence>
<dbReference type="InterPro" id="IPR050746">
    <property type="entry name" value="DAACS"/>
</dbReference>
<evidence type="ECO:0000256" key="3">
    <source>
        <dbReference type="ARBA" id="ARBA00023136"/>
    </source>
</evidence>
<dbReference type="GO" id="GO:0015501">
    <property type="term" value="F:glutamate:sodium symporter activity"/>
    <property type="evidence" value="ECO:0007669"/>
    <property type="project" value="TreeGrafter"/>
</dbReference>